<dbReference type="InterPro" id="IPR011990">
    <property type="entry name" value="TPR-like_helical_dom_sf"/>
</dbReference>
<keyword evidence="5" id="KW-0597">Phosphoprotein</keyword>
<dbReference type="PROSITE" id="PS50005">
    <property type="entry name" value="TPR"/>
    <property type="match status" value="1"/>
</dbReference>
<dbReference type="SMART" id="SM00028">
    <property type="entry name" value="TPR"/>
    <property type="match status" value="2"/>
</dbReference>
<evidence type="ECO:0000259" key="19">
    <source>
        <dbReference type="PROSITE" id="PS50195"/>
    </source>
</evidence>
<evidence type="ECO:0000256" key="12">
    <source>
        <dbReference type="ARBA" id="ARBA00023136"/>
    </source>
</evidence>
<keyword evidence="12 18" id="KW-0472">Membrane</keyword>
<keyword evidence="9 18" id="KW-1133">Transmembrane helix</keyword>
<protein>
    <recommendedName>
        <fullName evidence="15">Protein ZIP4 homolog</fullName>
    </recommendedName>
</protein>
<evidence type="ECO:0000256" key="14">
    <source>
        <dbReference type="ARBA" id="ARBA00023254"/>
    </source>
</evidence>
<dbReference type="Pfam" id="PF13906">
    <property type="entry name" value="AA_permease_C"/>
    <property type="match status" value="1"/>
</dbReference>
<feature type="transmembrane region" description="Helical" evidence="18">
    <location>
        <begin position="448"/>
        <end position="467"/>
    </location>
</feature>
<dbReference type="GO" id="GO:0000801">
    <property type="term" value="C:central element"/>
    <property type="evidence" value="ECO:0007669"/>
    <property type="project" value="TreeGrafter"/>
</dbReference>
<keyword evidence="16" id="KW-0802">TPR repeat</keyword>
<dbReference type="InterPro" id="IPR001683">
    <property type="entry name" value="PX_dom"/>
</dbReference>
<evidence type="ECO:0000256" key="8">
    <source>
        <dbReference type="ARBA" id="ARBA00022970"/>
    </source>
</evidence>
<feature type="transmembrane region" description="Helical" evidence="18">
    <location>
        <begin position="473"/>
        <end position="492"/>
    </location>
</feature>
<evidence type="ECO:0000256" key="7">
    <source>
        <dbReference type="ARBA" id="ARBA00022927"/>
    </source>
</evidence>
<dbReference type="Gene3D" id="3.30.1520.10">
    <property type="entry name" value="Phox-like domain"/>
    <property type="match status" value="1"/>
</dbReference>
<evidence type="ECO:0000256" key="9">
    <source>
        <dbReference type="ARBA" id="ARBA00022989"/>
    </source>
</evidence>
<dbReference type="GO" id="GO:0007131">
    <property type="term" value="P:reciprocal meiotic recombination"/>
    <property type="evidence" value="ECO:0007669"/>
    <property type="project" value="TreeGrafter"/>
</dbReference>
<accession>A0A836CP44</accession>
<comment type="caution">
    <text evidence="20">The sequence shown here is derived from an EMBL/GenBank/DDBJ whole genome shotgun (WGS) entry which is preliminary data.</text>
</comment>
<dbReference type="GO" id="GO:0015031">
    <property type="term" value="P:protein transport"/>
    <property type="evidence" value="ECO:0007669"/>
    <property type="project" value="UniProtKB-KW"/>
</dbReference>
<dbReference type="CDD" id="cd07294">
    <property type="entry name" value="PX_SNX12"/>
    <property type="match status" value="1"/>
</dbReference>
<feature type="transmembrane region" description="Helical" evidence="18">
    <location>
        <begin position="605"/>
        <end position="624"/>
    </location>
</feature>
<dbReference type="Proteomes" id="UP000664991">
    <property type="component" value="Unassembled WGS sequence"/>
</dbReference>
<keyword evidence="11" id="KW-0446">Lipid-binding</keyword>
<evidence type="ECO:0000256" key="10">
    <source>
        <dbReference type="ARBA" id="ARBA00022990"/>
    </source>
</evidence>
<comment type="similarity">
    <text evidence="2">Belongs to the amino acid-polyamine-organocation (APC) superfamily. Cationic amino acid transporter (CAT) (TC 2.A.3.3) family.</text>
</comment>
<evidence type="ECO:0000256" key="4">
    <source>
        <dbReference type="ARBA" id="ARBA00022448"/>
    </source>
</evidence>
<evidence type="ECO:0000256" key="11">
    <source>
        <dbReference type="ARBA" id="ARBA00023121"/>
    </source>
</evidence>
<dbReference type="FunFam" id="3.30.1520.10:FF:000002">
    <property type="entry name" value="Sorting nexin 12"/>
    <property type="match status" value="1"/>
</dbReference>
<dbReference type="InterPro" id="IPR019734">
    <property type="entry name" value="TPR_rpt"/>
</dbReference>
<evidence type="ECO:0000256" key="3">
    <source>
        <dbReference type="ARBA" id="ARBA00010883"/>
    </source>
</evidence>
<feature type="transmembrane region" description="Helical" evidence="18">
    <location>
        <begin position="397"/>
        <end position="418"/>
    </location>
</feature>
<dbReference type="GO" id="GO:0007130">
    <property type="term" value="P:synaptonemal complex assembly"/>
    <property type="evidence" value="ECO:0007669"/>
    <property type="project" value="TreeGrafter"/>
</dbReference>
<keyword evidence="4" id="KW-0813">Transport</keyword>
<dbReference type="GO" id="GO:0051223">
    <property type="term" value="P:regulation of protein transport"/>
    <property type="evidence" value="ECO:0007669"/>
    <property type="project" value="UniProtKB-ARBA"/>
</dbReference>
<keyword evidence="10" id="KW-0007">Acetylation</keyword>
<dbReference type="FunFam" id="1.20.1740.10:FF:000050">
    <property type="entry name" value="MGC157082 protein"/>
    <property type="match status" value="1"/>
</dbReference>
<dbReference type="Gene3D" id="1.20.1740.10">
    <property type="entry name" value="Amino acid/polyamine transporter I"/>
    <property type="match status" value="1"/>
</dbReference>
<dbReference type="GO" id="GO:0006865">
    <property type="term" value="P:amino acid transport"/>
    <property type="evidence" value="ECO:0007669"/>
    <property type="project" value="UniProtKB-KW"/>
</dbReference>
<evidence type="ECO:0000256" key="2">
    <source>
        <dbReference type="ARBA" id="ARBA00008572"/>
    </source>
</evidence>
<dbReference type="PANTHER" id="PTHR47083:SF1">
    <property type="entry name" value="TESTIS-EXPRESSED PROTEIN 11"/>
    <property type="match status" value="1"/>
</dbReference>
<dbReference type="PANTHER" id="PTHR47083">
    <property type="entry name" value="TESTIS-EXPRESSED PROTEIN 11"/>
    <property type="match status" value="1"/>
</dbReference>
<evidence type="ECO:0000256" key="6">
    <source>
        <dbReference type="ARBA" id="ARBA00022692"/>
    </source>
</evidence>
<feature type="repeat" description="TPR" evidence="16">
    <location>
        <begin position="1070"/>
        <end position="1103"/>
    </location>
</feature>
<dbReference type="SMART" id="SM00312">
    <property type="entry name" value="PX"/>
    <property type="match status" value="1"/>
</dbReference>
<dbReference type="GO" id="GO:0012505">
    <property type="term" value="C:endomembrane system"/>
    <property type="evidence" value="ECO:0007669"/>
    <property type="project" value="UniProtKB-SubCell"/>
</dbReference>
<dbReference type="Pfam" id="PF13520">
    <property type="entry name" value="AA_permease_2"/>
    <property type="match status" value="1"/>
</dbReference>
<proteinExistence type="inferred from homology"/>
<dbReference type="GO" id="GO:0007060">
    <property type="term" value="P:male meiosis chromosome segregation"/>
    <property type="evidence" value="ECO:0007669"/>
    <property type="project" value="TreeGrafter"/>
</dbReference>
<dbReference type="PROSITE" id="PS50195">
    <property type="entry name" value="PX"/>
    <property type="match status" value="1"/>
</dbReference>
<dbReference type="InterPro" id="IPR002293">
    <property type="entry name" value="AA/rel_permease1"/>
</dbReference>
<name>A0A836CP44_SHEEP</name>
<dbReference type="SUPFAM" id="SSF64268">
    <property type="entry name" value="PX domain"/>
    <property type="match status" value="1"/>
</dbReference>
<sequence length="1546" mass="174973">MSDTAVADTRRLNSKPQDLTDAYGPPSNFLEIDIFNPQTVGVGRARFTTYEVRMRTNLPIFKLKESCVRRRYSDFEWLKNELERDSKIVVPPLPGKALKRQLPFRGDEGIFEESFIEERRQGLEQFINKIAGHPLAQNERCLHMFLQEEAIDRNYVPGKILALGSYVTVGELWAFTTGWNLILSYVIGTASVARAWSSAFDNLIGNHISQTLQGSISLHVPRVLAEYPDFFAMGLVLLLTGLLALGASESALVTKVFTVVNLLVLGFVIISGFVKGDLHNWKLTEEDYKLAVAGLNDTSSLGPLGSGGFVPFGFEGILRGAATCFYAFVGFDCIATTGEEAQNPQRSIPTGIVISLFVCFLAYFGISSALTLMMPYYQLQPKSPLPEAFLYTGWAPARYVVAIGSLCALSTSLLGSMFPMPRVIYAMAEDGLLFRGLARIHTSTHTPIVATVVSGIIAAFMAFLFELTDLVDLMSIGTLLAYSLVAICVLILRYQPDREMRNEEDEVELQEEKIPETEKLTLQGLFCPLNSIPTPVSGQVVYVCSSLLALLLSVLCLVLAQWSIPLLSGDPVWIAVVVLLLILITGITGVIWRQPQSSAELHFKVPALPFLPLMSIFVNIYLMMQMTAGTWARFGVWMLIETVENLIATDISPNTPEAIDRLFMDIGNINRGSMAEIQDCQIEEMAVNLWNWAITNKMDLVINEEQKAKVRHVACKLIRMCEHPDASEEAIQRQILMSMKTGKGWVDVGNVALADDFFQSAMTSLEQLYSKLTQRSPTEEHVIMQKNTVERDLLKVLSYQAEAAVAEGDFQRASSCILRCKDMLMRLPQMAYYLHTVCYNLGIQIYKENKYEESCFWLSQSYDIGRTDRNSVEPEMLAKVLRLLATAYLDWDSSEYYDKALNIINLANKEELHPVGLFLKVKILLKNEMANQELFQTLMEILHFGMSLNFCLNIVKLLVDHERGSIGFYFLKIICEHFQSSEDTSKAQLLHIDMLLQRKEEMFAKEKVEEIIIGHQTGKPLASELIGYFHSIIWKQAARSFQVHNFDNALHWYCYSLRFYAADQSDLDLAKLQRNMASCYLHLGRFDKAKEAVIKAAQRDPRNIFTQFYIFKISIVEGNSGRALEAIITLEYLLTTEEQHENNASTKRSSGVMLFSLAAQFALENGQQVVAVKALENLAKYSEEPPQVLTALKCLFRLFLPRVSQMPECENKKKEMDRLLAYFNRALLNLTQLFEGEAWTLASKINEAHWFRKTAWNLAVQCEKDPLSMREFFVLSYKLSQFCPSDQVILIAQKTCLLMAAAIDLDQGRKASTAFEQTCFLNRALDLICKCRDIWNLLKTTGDFSRDPCETLLLLYEFEVRAKLSDPLLDHFLEPVWELPHLESKAFETIAALAMEMPACYPSIALKALKKALFFHKRKESIDVLGYSKCMHSLVNLLVPDGVPNTELCPMEEIWGNFEDALIFISQTEGYPEMEILCLMIKSWNIGIFLYSKRMYVSTEKWCSLALRLLNYLGSLKSTYETQVNILYSELVEALEKNKRSAFNEE</sequence>
<feature type="transmembrane region" description="Helical" evidence="18">
    <location>
        <begin position="253"/>
        <end position="274"/>
    </location>
</feature>
<evidence type="ECO:0000256" key="17">
    <source>
        <dbReference type="SAM" id="MobiDB-lite"/>
    </source>
</evidence>
<keyword evidence="8" id="KW-0029">Amino-acid transport</keyword>
<dbReference type="InterPro" id="IPR029485">
    <property type="entry name" value="CAT_C"/>
</dbReference>
<dbReference type="FunFam" id="1.20.1740.10:FF:000024">
    <property type="entry name" value="High affinity cationic amino acid transporter 1"/>
    <property type="match status" value="1"/>
</dbReference>
<dbReference type="Pfam" id="PF08631">
    <property type="entry name" value="SPO22"/>
    <property type="match status" value="1"/>
</dbReference>
<feature type="transmembrane region" description="Helical" evidence="18">
    <location>
        <begin position="230"/>
        <end position="247"/>
    </location>
</feature>
<reference evidence="20 21" key="1">
    <citation type="submission" date="2020-12" db="EMBL/GenBank/DDBJ databases">
        <title>De novo assembly of Tibetan sheep genome.</title>
        <authorList>
            <person name="Li X."/>
        </authorList>
    </citation>
    <scope>NUCLEOTIDE SEQUENCE [LARGE SCALE GENOMIC DNA]</scope>
    <source>
        <tissue evidence="20">Heart</tissue>
    </source>
</reference>
<feature type="domain" description="PX" evidence="19">
    <location>
        <begin position="28"/>
        <end position="152"/>
    </location>
</feature>
<feature type="transmembrane region" description="Helical" evidence="18">
    <location>
        <begin position="540"/>
        <end position="560"/>
    </location>
</feature>
<comment type="subcellular location">
    <subcellularLocation>
        <location evidence="1">Endomembrane system</location>
        <topology evidence="1">Multi-pass membrane protein</topology>
    </subcellularLocation>
</comment>
<dbReference type="GO" id="GO:0022857">
    <property type="term" value="F:transmembrane transporter activity"/>
    <property type="evidence" value="ECO:0007669"/>
    <property type="project" value="InterPro"/>
</dbReference>
<dbReference type="Pfam" id="PF00787">
    <property type="entry name" value="PX"/>
    <property type="match status" value="1"/>
</dbReference>
<evidence type="ECO:0000313" key="20">
    <source>
        <dbReference type="EMBL" id="KAG5193705.1"/>
    </source>
</evidence>
<evidence type="ECO:0000256" key="18">
    <source>
        <dbReference type="SAM" id="Phobius"/>
    </source>
</evidence>
<keyword evidence="6 18" id="KW-0812">Transmembrane</keyword>
<evidence type="ECO:0000256" key="5">
    <source>
        <dbReference type="ARBA" id="ARBA00022553"/>
    </source>
</evidence>
<dbReference type="GO" id="GO:0051246">
    <property type="term" value="P:regulation of protein metabolic process"/>
    <property type="evidence" value="ECO:0007669"/>
    <property type="project" value="UniProtKB-ARBA"/>
</dbReference>
<dbReference type="InterPro" id="IPR042861">
    <property type="entry name" value="TEX11"/>
</dbReference>
<feature type="region of interest" description="Disordered" evidence="17">
    <location>
        <begin position="1"/>
        <end position="20"/>
    </location>
</feature>
<evidence type="ECO:0000256" key="1">
    <source>
        <dbReference type="ARBA" id="ARBA00004127"/>
    </source>
</evidence>
<gene>
    <name evidence="20" type="ORF">JEQ12_020066</name>
</gene>
<keyword evidence="13" id="KW-0325">Glycoprotein</keyword>
<dbReference type="InterPro" id="IPR013940">
    <property type="entry name" value="Spo22/ZIP4/TEX11"/>
</dbReference>
<feature type="transmembrane region" description="Helical" evidence="18">
    <location>
        <begin position="572"/>
        <end position="593"/>
    </location>
</feature>
<feature type="transmembrane region" description="Helical" evidence="18">
    <location>
        <begin position="352"/>
        <end position="377"/>
    </location>
</feature>
<dbReference type="Gene3D" id="1.25.40.10">
    <property type="entry name" value="Tetratricopeptide repeat domain"/>
    <property type="match status" value="1"/>
</dbReference>
<dbReference type="FunFam" id="1.25.40.10:FF:000739">
    <property type="entry name" value="Testis expressed 11"/>
    <property type="match status" value="1"/>
</dbReference>
<evidence type="ECO:0000313" key="21">
    <source>
        <dbReference type="Proteomes" id="UP000664991"/>
    </source>
</evidence>
<dbReference type="InterPro" id="IPR036871">
    <property type="entry name" value="PX_dom_sf"/>
</dbReference>
<keyword evidence="7" id="KW-0653">Protein transport</keyword>
<keyword evidence="14" id="KW-0469">Meiosis</keyword>
<evidence type="ECO:0000256" key="13">
    <source>
        <dbReference type="ARBA" id="ARBA00023180"/>
    </source>
</evidence>
<evidence type="ECO:0000256" key="15">
    <source>
        <dbReference type="ARBA" id="ARBA00031845"/>
    </source>
</evidence>
<evidence type="ECO:0000256" key="16">
    <source>
        <dbReference type="PROSITE-ProRule" id="PRU00339"/>
    </source>
</evidence>
<dbReference type="GO" id="GO:0035091">
    <property type="term" value="F:phosphatidylinositol binding"/>
    <property type="evidence" value="ECO:0007669"/>
    <property type="project" value="InterPro"/>
</dbReference>
<dbReference type="EMBL" id="JAEMGP010000027">
    <property type="protein sequence ID" value="KAG5193705.1"/>
    <property type="molecule type" value="Genomic_DNA"/>
</dbReference>
<dbReference type="SUPFAM" id="SSF48452">
    <property type="entry name" value="TPR-like"/>
    <property type="match status" value="2"/>
</dbReference>
<organism evidence="20 21">
    <name type="scientific">Ovis aries</name>
    <name type="common">Sheep</name>
    <dbReference type="NCBI Taxonomy" id="9940"/>
    <lineage>
        <taxon>Eukaryota</taxon>
        <taxon>Metazoa</taxon>
        <taxon>Chordata</taxon>
        <taxon>Craniata</taxon>
        <taxon>Vertebrata</taxon>
        <taxon>Euteleostomi</taxon>
        <taxon>Mammalia</taxon>
        <taxon>Eutheria</taxon>
        <taxon>Laurasiatheria</taxon>
        <taxon>Artiodactyla</taxon>
        <taxon>Ruminantia</taxon>
        <taxon>Pecora</taxon>
        <taxon>Bovidae</taxon>
        <taxon>Caprinae</taxon>
        <taxon>Ovis</taxon>
    </lineage>
</organism>
<comment type="similarity">
    <text evidence="3">Belongs to the sorting nexin family.</text>
</comment>
<dbReference type="GO" id="GO:0016020">
    <property type="term" value="C:membrane"/>
    <property type="evidence" value="ECO:0007669"/>
    <property type="project" value="InterPro"/>
</dbReference>